<dbReference type="GO" id="GO:0015074">
    <property type="term" value="P:DNA integration"/>
    <property type="evidence" value="ECO:0007669"/>
    <property type="project" value="InterPro"/>
</dbReference>
<dbReference type="PROSITE" id="PS51900">
    <property type="entry name" value="CB"/>
    <property type="match status" value="1"/>
</dbReference>
<evidence type="ECO:0000256" key="1">
    <source>
        <dbReference type="ARBA" id="ARBA00023125"/>
    </source>
</evidence>
<evidence type="ECO:0000256" key="2">
    <source>
        <dbReference type="PROSITE-ProRule" id="PRU01248"/>
    </source>
</evidence>
<name>A0A4Y9FMQ6_9MICO</name>
<dbReference type="Pfam" id="PF02899">
    <property type="entry name" value="Phage_int_SAM_1"/>
    <property type="match status" value="1"/>
</dbReference>
<proteinExistence type="predicted"/>
<dbReference type="OrthoDB" id="3216232at2"/>
<accession>A0A4Y9FMQ6</accession>
<keyword evidence="5" id="KW-1185">Reference proteome</keyword>
<evidence type="ECO:0000313" key="4">
    <source>
        <dbReference type="EMBL" id="TFU29609.1"/>
    </source>
</evidence>
<dbReference type="AlphaFoldDB" id="A0A4Y9FMQ6"/>
<evidence type="ECO:0000313" key="5">
    <source>
        <dbReference type="Proteomes" id="UP000298358"/>
    </source>
</evidence>
<feature type="domain" description="Core-binding (CB)" evidence="3">
    <location>
        <begin position="23"/>
        <end position="126"/>
    </location>
</feature>
<dbReference type="InterPro" id="IPR044068">
    <property type="entry name" value="CB"/>
</dbReference>
<dbReference type="Proteomes" id="UP000298358">
    <property type="component" value="Unassembled WGS sequence"/>
</dbReference>
<dbReference type="Gene3D" id="1.10.150.130">
    <property type="match status" value="1"/>
</dbReference>
<organism evidence="4 5">
    <name type="scientific">Microbacterium paludicola</name>
    <dbReference type="NCBI Taxonomy" id="300019"/>
    <lineage>
        <taxon>Bacteria</taxon>
        <taxon>Bacillati</taxon>
        <taxon>Actinomycetota</taxon>
        <taxon>Actinomycetes</taxon>
        <taxon>Micrococcales</taxon>
        <taxon>Microbacteriaceae</taxon>
        <taxon>Microbacterium</taxon>
    </lineage>
</organism>
<dbReference type="InterPro" id="IPR010998">
    <property type="entry name" value="Integrase_recombinase_N"/>
</dbReference>
<keyword evidence="1 2" id="KW-0238">DNA-binding</keyword>
<dbReference type="GO" id="GO:0003677">
    <property type="term" value="F:DNA binding"/>
    <property type="evidence" value="ECO:0007669"/>
    <property type="project" value="UniProtKB-UniRule"/>
</dbReference>
<reference evidence="4 5" key="1">
    <citation type="submission" date="2019-03" db="EMBL/GenBank/DDBJ databases">
        <title>Diversity of the mouse oral microbiome.</title>
        <authorList>
            <person name="Joseph S."/>
            <person name="Aduse-Opoku J."/>
            <person name="Curtis M."/>
            <person name="Wade W."/>
            <person name="Hashim A."/>
        </authorList>
    </citation>
    <scope>NUCLEOTIDE SEQUENCE [LARGE SCALE GENOMIC DNA]</scope>
    <source>
        <strain evidence="4 5">P1012</strain>
    </source>
</reference>
<dbReference type="EMBL" id="SPQB01000092">
    <property type="protein sequence ID" value="TFU29609.1"/>
    <property type="molecule type" value="Genomic_DNA"/>
</dbReference>
<protein>
    <recommendedName>
        <fullName evidence="3">Core-binding (CB) domain-containing protein</fullName>
    </recommendedName>
</protein>
<comment type="caution">
    <text evidence="4">The sequence shown here is derived from an EMBL/GenBank/DDBJ whole genome shotgun (WGS) entry which is preliminary data.</text>
</comment>
<dbReference type="SUPFAM" id="SSF47823">
    <property type="entry name" value="lambda integrase-like, N-terminal domain"/>
    <property type="match status" value="1"/>
</dbReference>
<gene>
    <name evidence="4" type="ORF">E4U02_15535</name>
</gene>
<sequence>MTDKEVLRLEQRDGEWVLAGEHAARLGLVDEYLAHLLDRNYSQATVRSYGYDLLAFCRWLIGQDRPLEEVTTDDLLGFLRACREATLPGRPGPNVVGMDGRPLDRYAATTINRRLGLLKVWWLFAVEGVARDRRLVRG</sequence>
<dbReference type="RefSeq" id="WP_135115703.1">
    <property type="nucleotide sequence ID" value="NZ_JADGLL010000092.1"/>
</dbReference>
<evidence type="ECO:0000259" key="3">
    <source>
        <dbReference type="PROSITE" id="PS51900"/>
    </source>
</evidence>
<dbReference type="InterPro" id="IPR004107">
    <property type="entry name" value="Integrase_SAM-like_N"/>
</dbReference>